<dbReference type="SUPFAM" id="SSF109709">
    <property type="entry name" value="KorB DNA-binding domain-like"/>
    <property type="match status" value="1"/>
</dbReference>
<dbReference type="InterPro" id="IPR036086">
    <property type="entry name" value="ParB/Sulfiredoxin_sf"/>
</dbReference>
<name>A0A6H1ZQG1_9ZZZZ</name>
<dbReference type="PANTHER" id="PTHR33375:SF1">
    <property type="entry name" value="CHROMOSOME-PARTITIONING PROTEIN PARB-RELATED"/>
    <property type="match status" value="1"/>
</dbReference>
<sequence>MQLRRVKPSQIKVPEVRVTAQFTEEDRAIFQETIKQWGIETPILCFEIDGQLVLVDGLNRLQEAVRAGAQTVDVVVRPGDMIQVLTRNIFLDHTRGKHRVTDMIKVLKSLYDDYGQDIDKIQEATHLSRERIERYLKVAEVSPVVWDALGREVIGITKAYEIGRLPYAIQQEALVENPNISRIPVEDIRELVDRTLEEMGKLPATPPGTPPPSQPRIVEYHCEGCKEVVDPRYLRPVMLCPNCFGEVWRLAKAKEATKAEVEVEGGGD</sequence>
<evidence type="ECO:0000313" key="2">
    <source>
        <dbReference type="EMBL" id="QJA49661.1"/>
    </source>
</evidence>
<dbReference type="EMBL" id="MT144148">
    <property type="protein sequence ID" value="QJA49661.1"/>
    <property type="molecule type" value="Genomic_DNA"/>
</dbReference>
<proteinExistence type="predicted"/>
<organism evidence="2">
    <name type="scientific">viral metagenome</name>
    <dbReference type="NCBI Taxonomy" id="1070528"/>
    <lineage>
        <taxon>unclassified sequences</taxon>
        <taxon>metagenomes</taxon>
        <taxon>organismal metagenomes</taxon>
    </lineage>
</organism>
<protein>
    <recommendedName>
        <fullName evidence="1">ParB-like N-terminal domain-containing protein</fullName>
    </recommendedName>
</protein>
<dbReference type="InterPro" id="IPR003115">
    <property type="entry name" value="ParB_N"/>
</dbReference>
<dbReference type="InterPro" id="IPR050336">
    <property type="entry name" value="Chromosome_partition/occlusion"/>
</dbReference>
<dbReference type="GO" id="GO:0005694">
    <property type="term" value="C:chromosome"/>
    <property type="evidence" value="ECO:0007669"/>
    <property type="project" value="TreeGrafter"/>
</dbReference>
<dbReference type="PANTHER" id="PTHR33375">
    <property type="entry name" value="CHROMOSOME-PARTITIONING PROTEIN PARB-RELATED"/>
    <property type="match status" value="1"/>
</dbReference>
<dbReference type="AlphaFoldDB" id="A0A6H1ZQG1"/>
<dbReference type="Gene3D" id="1.10.10.2830">
    <property type="match status" value="1"/>
</dbReference>
<reference evidence="2" key="1">
    <citation type="submission" date="2020-03" db="EMBL/GenBank/DDBJ databases">
        <title>The deep terrestrial virosphere.</title>
        <authorList>
            <person name="Holmfeldt K."/>
            <person name="Nilsson E."/>
            <person name="Simone D."/>
            <person name="Lopez-Fernandez M."/>
            <person name="Wu X."/>
            <person name="de Brujin I."/>
            <person name="Lundin D."/>
            <person name="Andersson A."/>
            <person name="Bertilsson S."/>
            <person name="Dopson M."/>
        </authorList>
    </citation>
    <scope>NUCLEOTIDE SEQUENCE</scope>
    <source>
        <strain evidence="2">TM448A01423</strain>
    </source>
</reference>
<dbReference type="Gene3D" id="3.90.1530.10">
    <property type="entry name" value="Conserved hypothetical protein from pyrococcus furiosus pfu- 392566-001, ParB domain"/>
    <property type="match status" value="1"/>
</dbReference>
<dbReference type="GO" id="GO:0007059">
    <property type="term" value="P:chromosome segregation"/>
    <property type="evidence" value="ECO:0007669"/>
    <property type="project" value="TreeGrafter"/>
</dbReference>
<accession>A0A6H1ZQG1</accession>
<dbReference type="SUPFAM" id="SSF110849">
    <property type="entry name" value="ParB/Sulfiredoxin"/>
    <property type="match status" value="1"/>
</dbReference>
<evidence type="ECO:0000259" key="1">
    <source>
        <dbReference type="SMART" id="SM00470"/>
    </source>
</evidence>
<feature type="domain" description="ParB-like N-terminal" evidence="1">
    <location>
        <begin position="4"/>
        <end position="89"/>
    </location>
</feature>
<gene>
    <name evidence="2" type="ORF">TM448A01423_0001</name>
</gene>
<dbReference type="SMART" id="SM00470">
    <property type="entry name" value="ParB"/>
    <property type="match status" value="1"/>
</dbReference>